<accession>A0A1Y0D3L8</accession>
<evidence type="ECO:0008006" key="4">
    <source>
        <dbReference type="Google" id="ProtNLM"/>
    </source>
</evidence>
<dbReference type="InterPro" id="IPR021308">
    <property type="entry name" value="GfcB"/>
</dbReference>
<dbReference type="PROSITE" id="PS51257">
    <property type="entry name" value="PROKAR_LIPOPROTEIN"/>
    <property type="match status" value="1"/>
</dbReference>
<keyword evidence="1" id="KW-0732">Signal</keyword>
<dbReference type="OrthoDB" id="5591889at2"/>
<dbReference type="KEGG" id="opf:CBP31_03475"/>
<keyword evidence="3" id="KW-1185">Reference proteome</keyword>
<dbReference type="Proteomes" id="UP000243937">
    <property type="component" value="Chromosome"/>
</dbReference>
<sequence>MKTAFYAGLARAAALTAVLLLTACSQRAADINHTLRVATVGYKDAVITKEYVTALPYAAIQFKWGDGPRVLSALAFAENDELKWVTQDKTMIVTQHGRLVRTLGFSHDLTYTANINQDPLPQLLQLWQQGKHELLRWGTEHDWQPGYYSGYQAISRFEYRGQEQVSILGEPVTLIKFSEQVVYPKLNIEQENTFWLAADTGVVIKSQQFIGPGLPAVEITLLKPYQP</sequence>
<evidence type="ECO:0000313" key="3">
    <source>
        <dbReference type="Proteomes" id="UP000243937"/>
    </source>
</evidence>
<evidence type="ECO:0000256" key="1">
    <source>
        <dbReference type="SAM" id="SignalP"/>
    </source>
</evidence>
<protein>
    <recommendedName>
        <fullName evidence="4">YjbF family lipoprotein</fullName>
    </recommendedName>
</protein>
<dbReference type="SUPFAM" id="SSF159270">
    <property type="entry name" value="YmcC-like"/>
    <property type="match status" value="1"/>
</dbReference>
<dbReference type="Gene3D" id="2.40.360.10">
    <property type="entry name" value="YmcC-like"/>
    <property type="match status" value="1"/>
</dbReference>
<reference evidence="2 3" key="1">
    <citation type="journal article" date="2014" name="Int. J. Syst. Evol. Microbiol.">
        <title>Oceanisphaera profunda sp. nov., a marine bacterium isolated from deep-sea sediment, and emended description of the genus Oceanisphaera.</title>
        <authorList>
            <person name="Xu Z."/>
            <person name="Zhang X.Y."/>
            <person name="Su H.N."/>
            <person name="Yu Z.C."/>
            <person name="Liu C."/>
            <person name="Li H."/>
            <person name="Chen X.L."/>
            <person name="Song X.Y."/>
            <person name="Xie B.B."/>
            <person name="Qin Q.L."/>
            <person name="Zhou B.C."/>
            <person name="Shi M."/>
            <person name="Huang Y."/>
            <person name="Zhang Y.Z."/>
        </authorList>
    </citation>
    <scope>NUCLEOTIDE SEQUENCE [LARGE SCALE GENOMIC DNA]</scope>
    <source>
        <strain evidence="2 3">SM1222</strain>
    </source>
</reference>
<dbReference type="AlphaFoldDB" id="A0A1Y0D3L8"/>
<gene>
    <name evidence="2" type="ORF">CBP31_03475</name>
</gene>
<dbReference type="InterPro" id="IPR023373">
    <property type="entry name" value="YmcC_sf"/>
</dbReference>
<feature type="chain" id="PRO_5013095638" description="YjbF family lipoprotein" evidence="1">
    <location>
        <begin position="29"/>
        <end position="227"/>
    </location>
</feature>
<feature type="signal peptide" evidence="1">
    <location>
        <begin position="1"/>
        <end position="28"/>
    </location>
</feature>
<proteinExistence type="predicted"/>
<dbReference type="EMBL" id="CP021377">
    <property type="protein sequence ID" value="ART81796.1"/>
    <property type="molecule type" value="Genomic_DNA"/>
</dbReference>
<name>A0A1Y0D3L8_9GAMM</name>
<dbReference type="RefSeq" id="WP_087034884.1">
    <property type="nucleotide sequence ID" value="NZ_CP021377.1"/>
</dbReference>
<dbReference type="Pfam" id="PF11102">
    <property type="entry name" value="YjbF"/>
    <property type="match status" value="1"/>
</dbReference>
<organism evidence="2 3">
    <name type="scientific">Oceanisphaera profunda</name>
    <dbReference type="NCBI Taxonomy" id="1416627"/>
    <lineage>
        <taxon>Bacteria</taxon>
        <taxon>Pseudomonadati</taxon>
        <taxon>Pseudomonadota</taxon>
        <taxon>Gammaproteobacteria</taxon>
        <taxon>Aeromonadales</taxon>
        <taxon>Aeromonadaceae</taxon>
        <taxon>Oceanisphaera</taxon>
    </lineage>
</organism>
<evidence type="ECO:0000313" key="2">
    <source>
        <dbReference type="EMBL" id="ART81796.1"/>
    </source>
</evidence>